<evidence type="ECO:0000313" key="1">
    <source>
        <dbReference type="EMBL" id="MDK6275090.1"/>
    </source>
</evidence>
<comment type="caution">
    <text evidence="1">The sequence shown here is derived from an EMBL/GenBank/DDBJ whole genome shotgun (WGS) entry which is preliminary data.</text>
</comment>
<evidence type="ECO:0000313" key="2">
    <source>
        <dbReference type="Proteomes" id="UP001240483"/>
    </source>
</evidence>
<dbReference type="Proteomes" id="UP001240483">
    <property type="component" value="Unassembled WGS sequence"/>
</dbReference>
<dbReference type="EMBL" id="JASODW010000004">
    <property type="protein sequence ID" value="MDK6275090.1"/>
    <property type="molecule type" value="Genomic_DNA"/>
</dbReference>
<proteinExistence type="predicted"/>
<reference evidence="1" key="1">
    <citation type="submission" date="2023-05" db="EMBL/GenBank/DDBJ databases">
        <title>Cataloging the Phylogenetic Diversity of Human Bladder Bacteria.</title>
        <authorList>
            <person name="Du J."/>
        </authorList>
    </citation>
    <scope>NUCLEOTIDE SEQUENCE</scope>
    <source>
        <strain evidence="1">UMB9978</strain>
    </source>
</reference>
<sequence length="61" mass="6843">MAPDITPEQADATFGEPEASGCGIPTWRRYEIGDHFIHFDFGEEGLHKVTLLLETPEVQKN</sequence>
<dbReference type="AlphaFoldDB" id="A0AAP4C721"/>
<name>A0AAP4C721_9MICC</name>
<dbReference type="RefSeq" id="WP_101629832.1">
    <property type="nucleotide sequence ID" value="NZ_JALXKR010000011.1"/>
</dbReference>
<accession>A0AAP4C721</accession>
<organism evidence="1 2">
    <name type="scientific">Pseudoglutamicibacter cumminsii</name>
    <dbReference type="NCBI Taxonomy" id="156979"/>
    <lineage>
        <taxon>Bacteria</taxon>
        <taxon>Bacillati</taxon>
        <taxon>Actinomycetota</taxon>
        <taxon>Actinomycetes</taxon>
        <taxon>Micrococcales</taxon>
        <taxon>Micrococcaceae</taxon>
        <taxon>Pseudoglutamicibacter</taxon>
    </lineage>
</organism>
<gene>
    <name evidence="1" type="ORF">QP116_04955</name>
</gene>
<protein>
    <submittedName>
        <fullName evidence="1">Uncharacterized protein</fullName>
    </submittedName>
</protein>